<accession>A0A9X9LKB1</accession>
<keyword evidence="1" id="KW-0472">Membrane</keyword>
<keyword evidence="3" id="KW-1185">Reference proteome</keyword>
<sequence length="45" mass="5241">RLSRRVKSWTTRFGKKSALLKILLIPFESLPWISFMTGFVLVGIF</sequence>
<dbReference type="AlphaFoldDB" id="A0A9X9LKB1"/>
<evidence type="ECO:0000313" key="2">
    <source>
        <dbReference type="EMBL" id="VCW70448.1"/>
    </source>
</evidence>
<gene>
    <name evidence="2" type="ORF">BN2614_LOCUS2</name>
</gene>
<keyword evidence="1" id="KW-1133">Transmembrane helix</keyword>
<proteinExistence type="predicted"/>
<organism evidence="2 3">
    <name type="scientific">Gulo gulo</name>
    <name type="common">Wolverine</name>
    <name type="synonym">Gluton</name>
    <dbReference type="NCBI Taxonomy" id="48420"/>
    <lineage>
        <taxon>Eukaryota</taxon>
        <taxon>Metazoa</taxon>
        <taxon>Chordata</taxon>
        <taxon>Craniata</taxon>
        <taxon>Vertebrata</taxon>
        <taxon>Euteleostomi</taxon>
        <taxon>Mammalia</taxon>
        <taxon>Eutheria</taxon>
        <taxon>Laurasiatheria</taxon>
        <taxon>Carnivora</taxon>
        <taxon>Caniformia</taxon>
        <taxon>Musteloidea</taxon>
        <taxon>Mustelidae</taxon>
        <taxon>Guloninae</taxon>
        <taxon>Gulo</taxon>
    </lineage>
</organism>
<evidence type="ECO:0000313" key="3">
    <source>
        <dbReference type="Proteomes" id="UP000269945"/>
    </source>
</evidence>
<protein>
    <submittedName>
        <fullName evidence="2">Uncharacterized protein</fullName>
    </submittedName>
</protein>
<evidence type="ECO:0000256" key="1">
    <source>
        <dbReference type="SAM" id="Phobius"/>
    </source>
</evidence>
<comment type="caution">
    <text evidence="2">The sequence shown here is derived from an EMBL/GenBank/DDBJ whole genome shotgun (WGS) entry which is preliminary data.</text>
</comment>
<feature type="non-terminal residue" evidence="2">
    <location>
        <position position="1"/>
    </location>
</feature>
<feature type="transmembrane region" description="Helical" evidence="1">
    <location>
        <begin position="20"/>
        <end position="44"/>
    </location>
</feature>
<name>A0A9X9LKB1_GULGU</name>
<reference evidence="2 3" key="1">
    <citation type="submission" date="2018-10" db="EMBL/GenBank/DDBJ databases">
        <authorList>
            <person name="Ekblom R."/>
            <person name="Jareborg N."/>
        </authorList>
    </citation>
    <scope>NUCLEOTIDE SEQUENCE [LARGE SCALE GENOMIC DNA]</scope>
    <source>
        <tissue evidence="2">Muscle</tissue>
    </source>
</reference>
<dbReference type="EMBL" id="CYRY02005921">
    <property type="protein sequence ID" value="VCW70448.1"/>
    <property type="molecule type" value="Genomic_DNA"/>
</dbReference>
<keyword evidence="1" id="KW-0812">Transmembrane</keyword>
<dbReference type="Proteomes" id="UP000269945">
    <property type="component" value="Unassembled WGS sequence"/>
</dbReference>